<dbReference type="SMART" id="SM00644">
    <property type="entry name" value="Ami_2"/>
    <property type="match status" value="1"/>
</dbReference>
<evidence type="ECO:0000256" key="14">
    <source>
        <dbReference type="ARBA" id="ARBA00023316"/>
    </source>
</evidence>
<comment type="subcellular location">
    <subcellularLocation>
        <location evidence="2">Secreted</location>
    </subcellularLocation>
</comment>
<evidence type="ECO:0000313" key="19">
    <source>
        <dbReference type="EMBL" id="KAA1042623.1"/>
    </source>
</evidence>
<evidence type="ECO:0000256" key="2">
    <source>
        <dbReference type="ARBA" id="ARBA00004613"/>
    </source>
</evidence>
<feature type="region of interest" description="Disordered" evidence="16">
    <location>
        <begin position="296"/>
        <end position="321"/>
    </location>
</feature>
<proteinExistence type="inferred from homology"/>
<feature type="signal peptide" evidence="17">
    <location>
        <begin position="1"/>
        <end position="32"/>
    </location>
</feature>
<keyword evidence="20" id="KW-1185">Reference proteome</keyword>
<evidence type="ECO:0000256" key="5">
    <source>
        <dbReference type="ARBA" id="ARBA00011697"/>
    </source>
</evidence>
<evidence type="ECO:0000256" key="16">
    <source>
        <dbReference type="SAM" id="MobiDB-lite"/>
    </source>
</evidence>
<keyword evidence="10 17" id="KW-0732">Signal</keyword>
<feature type="region of interest" description="Disordered" evidence="16">
    <location>
        <begin position="358"/>
        <end position="382"/>
    </location>
</feature>
<evidence type="ECO:0000256" key="6">
    <source>
        <dbReference type="ARBA" id="ARBA00011901"/>
    </source>
</evidence>
<evidence type="ECO:0000256" key="7">
    <source>
        <dbReference type="ARBA" id="ARBA00012566"/>
    </source>
</evidence>
<evidence type="ECO:0000256" key="8">
    <source>
        <dbReference type="ARBA" id="ARBA00016987"/>
    </source>
</evidence>
<dbReference type="EMBL" id="SCWC02000001">
    <property type="protein sequence ID" value="KAA1042623.1"/>
    <property type="molecule type" value="Genomic_DNA"/>
</dbReference>
<evidence type="ECO:0000256" key="1">
    <source>
        <dbReference type="ARBA" id="ARBA00001561"/>
    </source>
</evidence>
<dbReference type="EC" id="3.2.1.96" evidence="7"/>
<dbReference type="Pfam" id="PF01510">
    <property type="entry name" value="Amidase_2"/>
    <property type="match status" value="1"/>
</dbReference>
<dbReference type="Pfam" id="PF01832">
    <property type="entry name" value="Glucosaminidase"/>
    <property type="match status" value="1"/>
</dbReference>
<dbReference type="CDD" id="cd06583">
    <property type="entry name" value="PGRP"/>
    <property type="match status" value="1"/>
</dbReference>
<evidence type="ECO:0000256" key="9">
    <source>
        <dbReference type="ARBA" id="ARBA00022525"/>
    </source>
</evidence>
<comment type="catalytic activity">
    <reaction evidence="1">
        <text>Hydrolyzes the link between N-acetylmuramoyl residues and L-amino acid residues in certain cell-wall glycopeptides.</text>
        <dbReference type="EC" id="3.5.1.28"/>
    </reaction>
</comment>
<dbReference type="EC" id="3.5.1.28" evidence="6"/>
<feature type="chain" id="PRO_5045631105" description="Bifunctional autolysin" evidence="17">
    <location>
        <begin position="33"/>
        <end position="1348"/>
    </location>
</feature>
<keyword evidence="12" id="KW-0378">Hydrolase</keyword>
<dbReference type="Gene3D" id="2.30.30.170">
    <property type="match status" value="6"/>
</dbReference>
<evidence type="ECO:0000256" key="3">
    <source>
        <dbReference type="ARBA" id="ARBA00006088"/>
    </source>
</evidence>
<name>A0ABQ6RBR9_9STAP</name>
<evidence type="ECO:0000256" key="4">
    <source>
        <dbReference type="ARBA" id="ARBA00007974"/>
    </source>
</evidence>
<feature type="domain" description="GW" evidence="18">
    <location>
        <begin position="643"/>
        <end position="717"/>
    </location>
</feature>
<sequence length="1348" mass="143330">MTKGCIMDNKFYFKAPALLLMMFAAHSTAAHAAENSTAAENNDSAVNVLPQEITATPQGGNNTVSTPSNVVKTINASDYNNVTTSLPEQSSSAVSTPPDTQTPAAVLTALKTTTAAAPATQAPVTQATAPKAAVIPATGTQAPATAVSTAPKTAAQATAPKATAIPATEIQAPATAVSTAPKTAAQATAPKATAIPATEIQAPATAVSTAAKTVTQDPAPKTAAIPATEIQAPAPAVSSAAKTAAQDPAPKATAIPATETQAPATTVSTAAKTAAQDPAPKAAAIPATEIQAPATTVSSAAETAAQDPAPKTAAIPATETQAPATTVSTAAKTVAQAPVTQATAPKTAEIPVTSTLKTAATKSTAASTKTAAVPSTTAGTSSTVKTTVQPTAVQKSSTAITAGNAVRTFSHQSGSAIAAPKTTLQKTASSMSVNDYIKYMNYNVPVYQQDFSSDFPLIAYRNGVGAPEGVVAHETANNTSTIWGEIAYMKNNFENAFVHAFVDDNNIIETAPTDYLAWGSGQYANPRFIQVELVRVQGKDRFSKAINNYADYIATNLLYYNLPVDSAEYDGTGTLWSHKAVSNYLGGTDHGDPYGWFAENGYTFDELVQLVTEKYNYKTNNVLPTPSTPPVTSPAPVKTGKVTTTAVSKMARINSAATPIYASVTDTVSTPAGAKYSSSYFVNKKAELNGDTYYLIQDDKGNPRGWIESKDLTQATRSTEQQVSTKYTINSLVSGIYSTPWGTDTQKLSDLKTAVNQVFAPSKKVIINSTPYYFGTVNNISGWISGSHLTLQVPAPTNVKAIDMIGRTANGAAYYTDSNISKKAAVNLAATQYYINKEALKGTEKYFQIVDAANKTVGWVSDKDITQTTHQVIDWKKAPYAVTDTKSYVLSIPDGSNTQRVAPLANLSGKVFNVVKTEKVGTSLWYKGVFANTNTVGWIPEKYLTPQPTNVKAIDMIGRTANGAVYYTDNLIYEKAAAKLADKQYYISKEALKGSEKYFQIVDAANKTVGWINDKQITQFAHQTVSWEKAPYVITNVQSYLFSIPGGSTTQRIAPLSKQTSKIFNVVKTEKVGTSLWYKGVFTKTNTVGWIEGKYLTKQLVTIAKAPESLSTAVKKQMNLAATAAPKVIYTDKTGKSMARAATSQEVRNYLNTSSAMNNPAQKYQFLNLNVSQGISGSTLNKLLVGKGILAGQGQTFAEASKLLNINEIYLISHALLETGNGTSELSRGLGYNSKTGQVSKTASKKYYNMYGTKATDSNVYNGTKYAYENGWDTPAKAIIGGAKYVADSYFKNQQFTLHQMRWNPKNTATHQYATDIAWASKNAARIADFYQQIGLEGLKFFVYRYDQ</sequence>
<organism evidence="19 20">
    <name type="scientific">Macrococcus equipercicus</name>
    <dbReference type="NCBI Taxonomy" id="69967"/>
    <lineage>
        <taxon>Bacteria</taxon>
        <taxon>Bacillati</taxon>
        <taxon>Bacillota</taxon>
        <taxon>Bacilli</taxon>
        <taxon>Bacillales</taxon>
        <taxon>Staphylococcaceae</taxon>
        <taxon>Macrococcus</taxon>
    </lineage>
</organism>
<evidence type="ECO:0000256" key="13">
    <source>
        <dbReference type="ARBA" id="ARBA00023268"/>
    </source>
</evidence>
<feature type="domain" description="GW" evidence="18">
    <location>
        <begin position="861"/>
        <end position="949"/>
    </location>
</feature>
<comment type="similarity">
    <text evidence="3">In the N-terminal section; belongs to the N-acetylmuramoyl-L-alanine amidase 2 family.</text>
</comment>
<dbReference type="SUPFAM" id="SSF55846">
    <property type="entry name" value="N-acetylmuramoyl-L-alanine amidase-like"/>
    <property type="match status" value="1"/>
</dbReference>
<evidence type="ECO:0000259" key="18">
    <source>
        <dbReference type="PROSITE" id="PS51780"/>
    </source>
</evidence>
<comment type="similarity">
    <text evidence="4">In the C-terminal section; belongs to the glycosyl hydrolase 73 family.</text>
</comment>
<feature type="region of interest" description="Disordered" evidence="16">
    <location>
        <begin position="81"/>
        <end position="101"/>
    </location>
</feature>
<gene>
    <name evidence="19" type="ORF">ERX35_001715</name>
</gene>
<keyword evidence="13" id="KW-0511">Multifunctional enzyme</keyword>
<dbReference type="InterPro" id="IPR002901">
    <property type="entry name" value="MGlyc_endo_b_GlcNAc-like_dom"/>
</dbReference>
<dbReference type="Gene3D" id="3.40.80.10">
    <property type="entry name" value="Peptidoglycan recognition protein-like"/>
    <property type="match status" value="1"/>
</dbReference>
<feature type="domain" description="GW" evidence="18">
    <location>
        <begin position="719"/>
        <end position="794"/>
    </location>
</feature>
<evidence type="ECO:0000256" key="10">
    <source>
        <dbReference type="ARBA" id="ARBA00022729"/>
    </source>
</evidence>
<evidence type="ECO:0000256" key="15">
    <source>
        <dbReference type="ARBA" id="ARBA00034414"/>
    </source>
</evidence>
<dbReference type="Pfam" id="PF13457">
    <property type="entry name" value="GW"/>
    <property type="match status" value="6"/>
</dbReference>
<keyword evidence="11" id="KW-0677">Repeat</keyword>
<evidence type="ECO:0000256" key="12">
    <source>
        <dbReference type="ARBA" id="ARBA00022801"/>
    </source>
</evidence>
<dbReference type="PROSITE" id="PS51780">
    <property type="entry name" value="GW"/>
    <property type="match status" value="3"/>
</dbReference>
<comment type="subunit">
    <text evidence="5">Oligomer; forms a ring structure at the cell surface which is important for efficient partitioning of daughter cells after cell division.</text>
</comment>
<evidence type="ECO:0000256" key="11">
    <source>
        <dbReference type="ARBA" id="ARBA00022737"/>
    </source>
</evidence>
<dbReference type="Proteomes" id="UP000295735">
    <property type="component" value="Unassembled WGS sequence"/>
</dbReference>
<dbReference type="SMART" id="SM00047">
    <property type="entry name" value="LYZ2"/>
    <property type="match status" value="1"/>
</dbReference>
<comment type="caution">
    <text evidence="19">The sequence shown here is derived from an EMBL/GenBank/DDBJ whole genome shotgun (WGS) entry which is preliminary data.</text>
</comment>
<keyword evidence="14" id="KW-0961">Cell wall biogenesis/degradation</keyword>
<reference evidence="19 20" key="1">
    <citation type="submission" date="2019-09" db="EMBL/GenBank/DDBJ databases">
        <authorList>
            <person name="Mazhar S."/>
            <person name="Altermann E."/>
            <person name="Hill C."/>
            <person name="Mcauliffe O."/>
        </authorList>
    </citation>
    <scope>NUCLEOTIDE SEQUENCE [LARGE SCALE GENOMIC DNA]</scope>
    <source>
        <strain evidence="19 20">ATCC 51831</strain>
    </source>
</reference>
<dbReference type="InterPro" id="IPR036505">
    <property type="entry name" value="Amidase/PGRP_sf"/>
</dbReference>
<evidence type="ECO:0000256" key="17">
    <source>
        <dbReference type="SAM" id="SignalP"/>
    </source>
</evidence>
<accession>A0ABQ6RBR9</accession>
<dbReference type="InterPro" id="IPR002502">
    <property type="entry name" value="Amidase_domain"/>
</dbReference>
<feature type="compositionally biased region" description="Low complexity" evidence="16">
    <location>
        <begin position="296"/>
        <end position="305"/>
    </location>
</feature>
<evidence type="ECO:0000313" key="20">
    <source>
        <dbReference type="Proteomes" id="UP000295735"/>
    </source>
</evidence>
<keyword evidence="9" id="KW-0964">Secreted</keyword>
<protein>
    <recommendedName>
        <fullName evidence="8">Bifunctional autolysin</fullName>
        <ecNumber evidence="7">3.2.1.96</ecNumber>
        <ecNumber evidence="6">3.5.1.28</ecNumber>
    </recommendedName>
</protein>
<dbReference type="InterPro" id="IPR025987">
    <property type="entry name" value="GW_dom"/>
</dbReference>
<dbReference type="InterPro" id="IPR038200">
    <property type="entry name" value="GW_dom_sf"/>
</dbReference>
<comment type="catalytic activity">
    <reaction evidence="15">
        <text>an N(4)-(oligosaccharide-(1-&gt;3)-[oligosaccharide-(1-&gt;6)]-beta-D-Man-(1-&gt;4)-beta-D-GlcNAc-(1-&gt;4)-alpha-D-GlcNAc)-L-asparaginyl-[protein] + H2O = an oligosaccharide-(1-&gt;3)-[oligosaccharide-(1-&gt;6)]-beta-D-Man-(1-&gt;4)-D-GlcNAc + N(4)-(N-acetyl-beta-D-glucosaminyl)-L-asparaginyl-[protein]</text>
        <dbReference type="Rhea" id="RHEA:73067"/>
        <dbReference type="Rhea" id="RHEA-COMP:12603"/>
        <dbReference type="Rhea" id="RHEA-COMP:18176"/>
        <dbReference type="ChEBI" id="CHEBI:15377"/>
        <dbReference type="ChEBI" id="CHEBI:132248"/>
        <dbReference type="ChEBI" id="CHEBI:192714"/>
        <dbReference type="ChEBI" id="CHEBI:192715"/>
        <dbReference type="EC" id="3.2.1.96"/>
    </reaction>
</comment>